<sequence>MADDPYDFEIAIPSGGGNAAKAKLMGYGQSSRRYGGGSSDGESSEGASISASDDGTDDGDDSIESLDVKTESKQRSAANAKSTNATRVPASSASGSSALDKAKNFLSKYSTKTVESSKAKQPTSSARLRRQIELSMDDSMDFSPDDDEESEEPPKRSKQQPKASTSTTKARRSDSSDDSDGQVAREKTPAAAVNTKTDKPAAKAPSLASDDLEESRDHGGYGTTPATMAPAGHPRNGNAGGYSSTGSDVDDDDAIASFMDESDDHDPPPFSDAPSRQVSATVTAPLSTTASAPNPPISQLSKPKYGEVDSNGEESIASKSDYVNSFEDEEDVATSNTKTRQITAAAAKQLNASESGVYAEEDFDEESETMPSTAIAATPAKNTSQPAKQDALTKAEPNFDYSMDFSEDTVVDAKTGDSKSVMHTVAVPDNQAQEARERRSPSASSSSSRSGASREDEHSDFLENSNESGDVVAADETSHAMDDSKTGLGPAKGMTLETEEQYLHHANKLPAPVSTPANLDEYSPFSSLQTMTKLNVQMRSTYNHQCRPCQLLHFPMLQYRRQESPKEHH</sequence>
<name>K3X1F9_GLOUD</name>
<dbReference type="InParanoid" id="K3X1F9"/>
<feature type="compositionally biased region" description="Polar residues" evidence="1">
    <location>
        <begin position="274"/>
        <end position="301"/>
    </location>
</feature>
<dbReference type="STRING" id="431595.K3X1F9"/>
<feature type="compositionally biased region" description="Acidic residues" evidence="1">
    <location>
        <begin position="135"/>
        <end position="151"/>
    </location>
</feature>
<feature type="compositionally biased region" description="Acidic residues" evidence="1">
    <location>
        <begin position="248"/>
        <end position="264"/>
    </location>
</feature>
<dbReference type="eggNOG" id="ENOG502SAUT">
    <property type="taxonomic scope" value="Eukaryota"/>
</dbReference>
<reference evidence="3" key="2">
    <citation type="submission" date="2010-04" db="EMBL/GenBank/DDBJ databases">
        <authorList>
            <person name="Buell R."/>
            <person name="Hamilton J."/>
            <person name="Hostetler J."/>
        </authorList>
    </citation>
    <scope>NUCLEOTIDE SEQUENCE [LARGE SCALE GENOMIC DNA]</scope>
    <source>
        <strain evidence="3">DAOM:BR144</strain>
    </source>
</reference>
<evidence type="ECO:0000256" key="1">
    <source>
        <dbReference type="SAM" id="MobiDB-lite"/>
    </source>
</evidence>
<dbReference type="AlphaFoldDB" id="K3X1F9"/>
<dbReference type="VEuPathDB" id="FungiDB:PYU1_G011034"/>
<dbReference type="EMBL" id="GL376606">
    <property type="status" value="NOT_ANNOTATED_CDS"/>
    <property type="molecule type" value="Genomic_DNA"/>
</dbReference>
<feature type="compositionally biased region" description="Basic and acidic residues" evidence="1">
    <location>
        <begin position="476"/>
        <end position="485"/>
    </location>
</feature>
<feature type="region of interest" description="Disordered" evidence="1">
    <location>
        <begin position="414"/>
        <end position="492"/>
    </location>
</feature>
<feature type="compositionally biased region" description="Basic and acidic residues" evidence="1">
    <location>
        <begin position="452"/>
        <end position="461"/>
    </location>
</feature>
<dbReference type="OMA" id="KKANDWS"/>
<feature type="compositionally biased region" description="Acidic residues" evidence="1">
    <location>
        <begin position="359"/>
        <end position="368"/>
    </location>
</feature>
<dbReference type="EnsemblProtists" id="PYU1_T011058">
    <property type="protein sequence ID" value="PYU1_T011058"/>
    <property type="gene ID" value="PYU1_G011034"/>
</dbReference>
<reference evidence="3" key="1">
    <citation type="journal article" date="2010" name="Genome Biol.">
        <title>Genome sequence of the necrotrophic plant pathogen Pythium ultimum reveals original pathogenicity mechanisms and effector repertoire.</title>
        <authorList>
            <person name="Levesque C.A."/>
            <person name="Brouwer H."/>
            <person name="Cano L."/>
            <person name="Hamilton J.P."/>
            <person name="Holt C."/>
            <person name="Huitema E."/>
            <person name="Raffaele S."/>
            <person name="Robideau G.P."/>
            <person name="Thines M."/>
            <person name="Win J."/>
            <person name="Zerillo M.M."/>
            <person name="Beakes G.W."/>
            <person name="Boore J.L."/>
            <person name="Busam D."/>
            <person name="Dumas B."/>
            <person name="Ferriera S."/>
            <person name="Fuerstenberg S.I."/>
            <person name="Gachon C.M."/>
            <person name="Gaulin E."/>
            <person name="Govers F."/>
            <person name="Grenville-Briggs L."/>
            <person name="Horner N."/>
            <person name="Hostetler J."/>
            <person name="Jiang R.H."/>
            <person name="Johnson J."/>
            <person name="Krajaejun T."/>
            <person name="Lin H."/>
            <person name="Meijer H.J."/>
            <person name="Moore B."/>
            <person name="Morris P."/>
            <person name="Phuntmart V."/>
            <person name="Puiu D."/>
            <person name="Shetty J."/>
            <person name="Stajich J.E."/>
            <person name="Tripathy S."/>
            <person name="Wawra S."/>
            <person name="van West P."/>
            <person name="Whitty B.R."/>
            <person name="Coutinho P.M."/>
            <person name="Henrissat B."/>
            <person name="Martin F."/>
            <person name="Thomas P.D."/>
            <person name="Tyler B.M."/>
            <person name="De Vries R.P."/>
            <person name="Kamoun S."/>
            <person name="Yandell M."/>
            <person name="Tisserat N."/>
            <person name="Buell C.R."/>
        </authorList>
    </citation>
    <scope>NUCLEOTIDE SEQUENCE</scope>
    <source>
        <strain evidence="3">DAOM:BR144</strain>
    </source>
</reference>
<dbReference type="Proteomes" id="UP000019132">
    <property type="component" value="Unassembled WGS sequence"/>
</dbReference>
<organism evidence="2 3">
    <name type="scientific">Globisporangium ultimum (strain ATCC 200006 / CBS 805.95 / DAOM BR144)</name>
    <name type="common">Pythium ultimum</name>
    <dbReference type="NCBI Taxonomy" id="431595"/>
    <lineage>
        <taxon>Eukaryota</taxon>
        <taxon>Sar</taxon>
        <taxon>Stramenopiles</taxon>
        <taxon>Oomycota</taxon>
        <taxon>Peronosporomycetes</taxon>
        <taxon>Pythiales</taxon>
        <taxon>Pythiaceae</taxon>
        <taxon>Globisporangium</taxon>
    </lineage>
</organism>
<feature type="compositionally biased region" description="Polar residues" evidence="1">
    <location>
        <begin position="75"/>
        <end position="97"/>
    </location>
</feature>
<evidence type="ECO:0000313" key="3">
    <source>
        <dbReference type="Proteomes" id="UP000019132"/>
    </source>
</evidence>
<feature type="compositionally biased region" description="Polar residues" evidence="1">
    <location>
        <begin position="107"/>
        <end position="126"/>
    </location>
</feature>
<proteinExistence type="predicted"/>
<reference evidence="2" key="3">
    <citation type="submission" date="2015-02" db="UniProtKB">
        <authorList>
            <consortium name="EnsemblProtists"/>
        </authorList>
    </citation>
    <scope>IDENTIFICATION</scope>
    <source>
        <strain evidence="2">DAOM BR144</strain>
    </source>
</reference>
<keyword evidence="3" id="KW-1185">Reference proteome</keyword>
<evidence type="ECO:0000313" key="2">
    <source>
        <dbReference type="EnsemblProtists" id="PYU1_T011058"/>
    </source>
</evidence>
<feature type="region of interest" description="Disordered" evidence="1">
    <location>
        <begin position="1"/>
        <end position="338"/>
    </location>
</feature>
<feature type="compositionally biased region" description="Acidic residues" evidence="1">
    <location>
        <begin position="54"/>
        <end position="64"/>
    </location>
</feature>
<feature type="compositionally biased region" description="Low complexity" evidence="1">
    <location>
        <begin position="40"/>
        <end position="53"/>
    </location>
</feature>
<protein>
    <submittedName>
        <fullName evidence="2">Uncharacterized protein</fullName>
    </submittedName>
</protein>
<dbReference type="HOGENOM" id="CLU_569383_0_0_1"/>
<accession>K3X1F9</accession>
<feature type="region of interest" description="Disordered" evidence="1">
    <location>
        <begin position="355"/>
        <end position="399"/>
    </location>
</feature>
<feature type="compositionally biased region" description="Low complexity" evidence="1">
    <location>
        <begin position="441"/>
        <end position="451"/>
    </location>
</feature>